<protein>
    <submittedName>
        <fullName evidence="3">MBL fold metallo-hydrolase</fullName>
    </submittedName>
</protein>
<dbReference type="SMART" id="SM00849">
    <property type="entry name" value="Lactamase_B"/>
    <property type="match status" value="1"/>
</dbReference>
<dbReference type="PANTHER" id="PTHR43546:SF3">
    <property type="entry name" value="UPF0173 METAL-DEPENDENT HYDROLASE MJ1163"/>
    <property type="match status" value="1"/>
</dbReference>
<evidence type="ECO:0000256" key="1">
    <source>
        <dbReference type="SAM" id="SignalP"/>
    </source>
</evidence>
<organism evidence="3 4">
    <name type="scientific">Plantactinospora solaniradicis</name>
    <dbReference type="NCBI Taxonomy" id="1723736"/>
    <lineage>
        <taxon>Bacteria</taxon>
        <taxon>Bacillati</taxon>
        <taxon>Actinomycetota</taxon>
        <taxon>Actinomycetes</taxon>
        <taxon>Micromonosporales</taxon>
        <taxon>Micromonosporaceae</taxon>
        <taxon>Plantactinospora</taxon>
    </lineage>
</organism>
<dbReference type="InterPro" id="IPR006311">
    <property type="entry name" value="TAT_signal"/>
</dbReference>
<evidence type="ECO:0000313" key="3">
    <source>
        <dbReference type="EMBL" id="MFC6021042.1"/>
    </source>
</evidence>
<dbReference type="RefSeq" id="WP_377428819.1">
    <property type="nucleotide sequence ID" value="NZ_JBHSPR010000037.1"/>
</dbReference>
<dbReference type="InterPro" id="IPR036866">
    <property type="entry name" value="RibonucZ/Hydroxyglut_hydro"/>
</dbReference>
<evidence type="ECO:0000313" key="4">
    <source>
        <dbReference type="Proteomes" id="UP001596203"/>
    </source>
</evidence>
<dbReference type="PANTHER" id="PTHR43546">
    <property type="entry name" value="UPF0173 METAL-DEPENDENT HYDROLASE MJ1163-RELATED"/>
    <property type="match status" value="1"/>
</dbReference>
<dbReference type="InterPro" id="IPR050114">
    <property type="entry name" value="UPF0173_UPF0282_UlaG_hydrolase"/>
</dbReference>
<dbReference type="Pfam" id="PF13483">
    <property type="entry name" value="Lactamase_B_3"/>
    <property type="match status" value="1"/>
</dbReference>
<name>A0ABW1KIY0_9ACTN</name>
<dbReference type="EMBL" id="JBHSPR010000037">
    <property type="protein sequence ID" value="MFC6021042.1"/>
    <property type="molecule type" value="Genomic_DNA"/>
</dbReference>
<keyword evidence="1" id="KW-0732">Signal</keyword>
<proteinExistence type="predicted"/>
<accession>A0ABW1KIY0</accession>
<keyword evidence="4" id="KW-1185">Reference proteome</keyword>
<evidence type="ECO:0000259" key="2">
    <source>
        <dbReference type="SMART" id="SM00849"/>
    </source>
</evidence>
<dbReference type="InterPro" id="IPR001279">
    <property type="entry name" value="Metallo-B-lactamas"/>
</dbReference>
<feature type="domain" description="Metallo-beta-lactamase" evidence="2">
    <location>
        <begin position="64"/>
        <end position="284"/>
    </location>
</feature>
<dbReference type="SUPFAM" id="SSF56281">
    <property type="entry name" value="Metallo-hydrolase/oxidoreductase"/>
    <property type="match status" value="1"/>
</dbReference>
<dbReference type="Proteomes" id="UP001596203">
    <property type="component" value="Unassembled WGS sequence"/>
</dbReference>
<feature type="signal peptide" evidence="1">
    <location>
        <begin position="1"/>
        <end position="37"/>
    </location>
</feature>
<reference evidence="4" key="1">
    <citation type="journal article" date="2019" name="Int. J. Syst. Evol. Microbiol.">
        <title>The Global Catalogue of Microorganisms (GCM) 10K type strain sequencing project: providing services to taxonomists for standard genome sequencing and annotation.</title>
        <authorList>
            <consortium name="The Broad Institute Genomics Platform"/>
            <consortium name="The Broad Institute Genome Sequencing Center for Infectious Disease"/>
            <person name="Wu L."/>
            <person name="Ma J."/>
        </authorList>
    </citation>
    <scope>NUCLEOTIDE SEQUENCE [LARGE SCALE GENOMIC DNA]</scope>
    <source>
        <strain evidence="4">ZS-35-S2</strain>
    </source>
</reference>
<dbReference type="CDD" id="cd06262">
    <property type="entry name" value="metallo-hydrolase-like_MBL-fold"/>
    <property type="match status" value="1"/>
</dbReference>
<gene>
    <name evidence="3" type="ORF">ACFP2T_33330</name>
</gene>
<dbReference type="Gene3D" id="3.60.15.10">
    <property type="entry name" value="Ribonuclease Z/Hydroxyacylglutathione hydrolase-like"/>
    <property type="match status" value="1"/>
</dbReference>
<feature type="chain" id="PRO_5046281463" evidence="1">
    <location>
        <begin position="38"/>
        <end position="329"/>
    </location>
</feature>
<sequence>MTSNDRRLPLTRRGLLGASTAVATAAIAGGAARPANAAPTGSRAAARRWTGAAGSSGVRLRWLGNNAWEITFGTTTILIDPWLTRFKTGTYTPEGIRDDTPLTVDPAKIDPHVSRANLILVCHGHYDHMSDVPYIAARTGATVLGTESHHNMLRALGTPPSQFCTVRGGEYLQYDGYTVEVFQSLHSMTGPSKQVPYPGTRPGTLPPRPQTVADLVEGETLAYQITVGERFRILVLSTANFVERELAGLRPDVAIVAAGGGTVHDYVGRLMRTLDYPTWVLPSHWDDFDYPLDQPAIDWGGLQPLRDAVKTASPNTKFVKLDHLQTFTP</sequence>
<comment type="caution">
    <text evidence="3">The sequence shown here is derived from an EMBL/GenBank/DDBJ whole genome shotgun (WGS) entry which is preliminary data.</text>
</comment>
<dbReference type="PROSITE" id="PS51318">
    <property type="entry name" value="TAT"/>
    <property type="match status" value="1"/>
</dbReference>